<gene>
    <name evidence="2" type="ORF">TCAL_07956</name>
</gene>
<dbReference type="EMBL" id="VCGU01000458">
    <property type="protein sequence ID" value="TRY63653.1"/>
    <property type="molecule type" value="Genomic_DNA"/>
</dbReference>
<feature type="region of interest" description="Disordered" evidence="1">
    <location>
        <begin position="253"/>
        <end position="340"/>
    </location>
</feature>
<dbReference type="OrthoDB" id="197967at2759"/>
<accession>A0A553NDX9</accession>
<evidence type="ECO:0000256" key="1">
    <source>
        <dbReference type="SAM" id="MobiDB-lite"/>
    </source>
</evidence>
<feature type="compositionally biased region" description="Acidic residues" evidence="1">
    <location>
        <begin position="330"/>
        <end position="340"/>
    </location>
</feature>
<evidence type="ECO:0000313" key="2">
    <source>
        <dbReference type="EMBL" id="TRY63653.1"/>
    </source>
</evidence>
<dbReference type="InterPro" id="IPR050645">
    <property type="entry name" value="Histidine_acid_phosphatase"/>
</dbReference>
<name>A0A553NDX9_TIGCA</name>
<feature type="compositionally biased region" description="Acidic residues" evidence="1">
    <location>
        <begin position="22"/>
        <end position="33"/>
    </location>
</feature>
<feature type="compositionally biased region" description="Basic and acidic residues" evidence="1">
    <location>
        <begin position="254"/>
        <end position="263"/>
    </location>
</feature>
<feature type="compositionally biased region" description="Basic and acidic residues" evidence="1">
    <location>
        <begin position="287"/>
        <end position="312"/>
    </location>
</feature>
<keyword evidence="3" id="KW-1185">Reference proteome</keyword>
<evidence type="ECO:0000313" key="3">
    <source>
        <dbReference type="Proteomes" id="UP000318571"/>
    </source>
</evidence>
<dbReference type="AlphaFoldDB" id="A0A553NDX9"/>
<proteinExistence type="predicted"/>
<dbReference type="Pfam" id="PF09725">
    <property type="entry name" value="Fra10Ac1"/>
    <property type="match status" value="1"/>
</dbReference>
<protein>
    <recommendedName>
        <fullName evidence="4">Protein FRA10AC1</fullName>
    </recommendedName>
</protein>
<feature type="compositionally biased region" description="Basic and acidic residues" evidence="1">
    <location>
        <begin position="57"/>
        <end position="79"/>
    </location>
</feature>
<comment type="caution">
    <text evidence="2">The sequence shown here is derived from an EMBL/GenBank/DDBJ whole genome shotgun (WGS) entry which is preliminary data.</text>
</comment>
<dbReference type="STRING" id="6832.A0A553NDX9"/>
<reference evidence="2 3" key="1">
    <citation type="journal article" date="2018" name="Nat. Ecol. Evol.">
        <title>Genomic signatures of mitonuclear coevolution across populations of Tigriopus californicus.</title>
        <authorList>
            <person name="Barreto F.S."/>
            <person name="Watson E.T."/>
            <person name="Lima T.G."/>
            <person name="Willett C.S."/>
            <person name="Edmands S."/>
            <person name="Li W."/>
            <person name="Burton R.S."/>
        </authorList>
    </citation>
    <scope>NUCLEOTIDE SEQUENCE [LARGE SCALE GENOMIC DNA]</scope>
    <source>
        <strain evidence="2 3">San Diego</strain>
    </source>
</reference>
<dbReference type="PANTHER" id="PTHR11567:SF25">
    <property type="entry name" value="PROTEIN FRA10AC1"/>
    <property type="match status" value="1"/>
</dbReference>
<feature type="compositionally biased region" description="Basic residues" evidence="1">
    <location>
        <begin position="42"/>
        <end position="51"/>
    </location>
</feature>
<organism evidence="2 3">
    <name type="scientific">Tigriopus californicus</name>
    <name type="common">Marine copepod</name>
    <dbReference type="NCBI Taxonomy" id="6832"/>
    <lineage>
        <taxon>Eukaryota</taxon>
        <taxon>Metazoa</taxon>
        <taxon>Ecdysozoa</taxon>
        <taxon>Arthropoda</taxon>
        <taxon>Crustacea</taxon>
        <taxon>Multicrustacea</taxon>
        <taxon>Hexanauplia</taxon>
        <taxon>Copepoda</taxon>
        <taxon>Harpacticoida</taxon>
        <taxon>Harpacticidae</taxon>
        <taxon>Tigriopus</taxon>
    </lineage>
</organism>
<dbReference type="GO" id="GO:0016791">
    <property type="term" value="F:phosphatase activity"/>
    <property type="evidence" value="ECO:0007669"/>
    <property type="project" value="TreeGrafter"/>
</dbReference>
<evidence type="ECO:0008006" key="4">
    <source>
        <dbReference type="Google" id="ProtNLM"/>
    </source>
</evidence>
<dbReference type="OMA" id="EYFQDMF"/>
<dbReference type="PANTHER" id="PTHR11567">
    <property type="entry name" value="ACID PHOSPHATASE-RELATED"/>
    <property type="match status" value="1"/>
</dbReference>
<sequence length="340" mass="40047">MKPNPSPLVNIATVMNFAAEGTDYDSTFEEDPEPTSSGSARKPSHHRRQAHLQHNLLVKDRPKREPKADQSVFREEASRDEGRRIRAQVLSLSAYDRHKQLINDYVLYFPGATDRLQRDTSRDRRDIDVIRANHKFLWDDEGSGQPQRAETLTWGQRLAQKYYEKLFKEYCICDVSRYKENKVAMRWRTEAEVKAGKGQFVCGSRKCDENAILRTWEVNFGYVEEARKKNALVKVRLCPDCSYKLNYFHKKKDVTKDRQSKRNQEKKRKRRHPSDSESQDETGLSQQERDLLEKKKKLDEERSEKKDAKKASEIWSAPVETEQEKSREDDFSEYLEDLFM</sequence>
<dbReference type="InterPro" id="IPR019129">
    <property type="entry name" value="Folate-sensitive_fs_Fra10Ac1"/>
</dbReference>
<feature type="region of interest" description="Disordered" evidence="1">
    <location>
        <begin position="22"/>
        <end position="79"/>
    </location>
</feature>
<dbReference type="Proteomes" id="UP000318571">
    <property type="component" value="Chromosome 10"/>
</dbReference>